<dbReference type="SUPFAM" id="SSF111331">
    <property type="entry name" value="NAD kinase/diacylglycerol kinase-like"/>
    <property type="match status" value="1"/>
</dbReference>
<gene>
    <name evidence="2" type="ORF">METZ01_LOCUS360661</name>
</gene>
<proteinExistence type="predicted"/>
<evidence type="ECO:0000313" key="2">
    <source>
        <dbReference type="EMBL" id="SVD07807.1"/>
    </source>
</evidence>
<protein>
    <recommendedName>
        <fullName evidence="1">DAGKc domain-containing protein</fullName>
    </recommendedName>
</protein>
<dbReference type="InterPro" id="IPR001206">
    <property type="entry name" value="Diacylglycerol_kinase_cat_dom"/>
</dbReference>
<accession>A0A382SF10</accession>
<feature type="non-terminal residue" evidence="2">
    <location>
        <position position="92"/>
    </location>
</feature>
<dbReference type="EMBL" id="UINC01128209">
    <property type="protein sequence ID" value="SVD07807.1"/>
    <property type="molecule type" value="Genomic_DNA"/>
</dbReference>
<dbReference type="PANTHER" id="PTHR12358">
    <property type="entry name" value="SPHINGOSINE KINASE"/>
    <property type="match status" value="1"/>
</dbReference>
<dbReference type="GO" id="GO:0005886">
    <property type="term" value="C:plasma membrane"/>
    <property type="evidence" value="ECO:0007669"/>
    <property type="project" value="TreeGrafter"/>
</dbReference>
<organism evidence="2">
    <name type="scientific">marine metagenome</name>
    <dbReference type="NCBI Taxonomy" id="408172"/>
    <lineage>
        <taxon>unclassified sequences</taxon>
        <taxon>metagenomes</taxon>
        <taxon>ecological metagenomes</taxon>
    </lineage>
</organism>
<dbReference type="InterPro" id="IPR016064">
    <property type="entry name" value="NAD/diacylglycerol_kinase_sf"/>
</dbReference>
<dbReference type="Pfam" id="PF00781">
    <property type="entry name" value="DAGK_cat"/>
    <property type="match status" value="1"/>
</dbReference>
<dbReference type="Gene3D" id="3.40.50.10330">
    <property type="entry name" value="Probable inorganic polyphosphate/atp-NAD kinase, domain 1"/>
    <property type="match status" value="1"/>
</dbReference>
<dbReference type="InterPro" id="IPR050187">
    <property type="entry name" value="Lipid_Phosphate_FormReg"/>
</dbReference>
<reference evidence="2" key="1">
    <citation type="submission" date="2018-05" db="EMBL/GenBank/DDBJ databases">
        <authorList>
            <person name="Lanie J.A."/>
            <person name="Ng W.-L."/>
            <person name="Kazmierczak K.M."/>
            <person name="Andrzejewski T.M."/>
            <person name="Davidsen T.M."/>
            <person name="Wayne K.J."/>
            <person name="Tettelin H."/>
            <person name="Glass J.I."/>
            <person name="Rusch D."/>
            <person name="Podicherti R."/>
            <person name="Tsui H.-C.T."/>
            <person name="Winkler M.E."/>
        </authorList>
    </citation>
    <scope>NUCLEOTIDE SEQUENCE</scope>
</reference>
<dbReference type="GO" id="GO:0004143">
    <property type="term" value="F:ATP-dependent diacylglycerol kinase activity"/>
    <property type="evidence" value="ECO:0007669"/>
    <property type="project" value="TreeGrafter"/>
</dbReference>
<dbReference type="AlphaFoldDB" id="A0A382SF10"/>
<dbReference type="InterPro" id="IPR017438">
    <property type="entry name" value="ATP-NAD_kinase_N"/>
</dbReference>
<dbReference type="PROSITE" id="PS50146">
    <property type="entry name" value="DAGK"/>
    <property type="match status" value="1"/>
</dbReference>
<sequence length="92" mass="10032">MNPKAGRGAALKKLPRLEKMLQNKEMDYEIRWTKGPGDATIFTKDMRDDYDLVTVFGGDGTMNEVLNGLVGGNTPMAVIPIGTGNDFVRSAN</sequence>
<name>A0A382SF10_9ZZZZ</name>
<evidence type="ECO:0000259" key="1">
    <source>
        <dbReference type="PROSITE" id="PS50146"/>
    </source>
</evidence>
<feature type="domain" description="DAGKc" evidence="1">
    <location>
        <begin position="1"/>
        <end position="92"/>
    </location>
</feature>
<dbReference type="PANTHER" id="PTHR12358:SF106">
    <property type="entry name" value="LIPID KINASE YEGS"/>
    <property type="match status" value="1"/>
</dbReference>